<keyword evidence="2" id="KW-0812">Transmembrane</keyword>
<dbReference type="InterPro" id="IPR009937">
    <property type="entry name" value="Phage_holin_3_6"/>
</dbReference>
<feature type="compositionally biased region" description="Polar residues" evidence="1">
    <location>
        <begin position="134"/>
        <end position="143"/>
    </location>
</feature>
<feature type="transmembrane region" description="Helical" evidence="2">
    <location>
        <begin position="99"/>
        <end position="119"/>
    </location>
</feature>
<dbReference type="AlphaFoldDB" id="A0A346Y4Z1"/>
<name>A0A346Y4Z1_9ACTN</name>
<dbReference type="Proteomes" id="UP000264006">
    <property type="component" value="Chromosome"/>
</dbReference>
<keyword evidence="4" id="KW-1185">Reference proteome</keyword>
<evidence type="ECO:0000313" key="3">
    <source>
        <dbReference type="EMBL" id="AXV09538.1"/>
    </source>
</evidence>
<keyword evidence="2" id="KW-1133">Transmembrane helix</keyword>
<evidence type="ECO:0000313" key="4">
    <source>
        <dbReference type="Proteomes" id="UP000264006"/>
    </source>
</evidence>
<sequence length="150" mass="15843">MPDFTPTIARYDDMDSDLRPPRADESLGDLAKQASEQASTLIRDEVALAKLELKDDIREAVAGISLFSAAGVTALLSVLMLSVAAGFGIGTAIGEGWTWLGFVIVGVVYLIIAGIAAVLGRKHAEEIPPPAPRTTRQAKQTVAATKEIGR</sequence>
<reference evidence="3 4" key="1">
    <citation type="submission" date="2018-09" db="EMBL/GenBank/DDBJ databases">
        <title>Complete genome sequence of Euzebya sp. DY32-46 isolated from seawater of Pacific Ocean.</title>
        <authorList>
            <person name="Xu L."/>
            <person name="Wu Y.-H."/>
            <person name="Xu X.-W."/>
        </authorList>
    </citation>
    <scope>NUCLEOTIDE SEQUENCE [LARGE SCALE GENOMIC DNA]</scope>
    <source>
        <strain evidence="3 4">DY32-46</strain>
    </source>
</reference>
<gene>
    <name evidence="3" type="ORF">DVS28_a4881</name>
</gene>
<dbReference type="Pfam" id="PF07332">
    <property type="entry name" value="Phage_holin_3_6"/>
    <property type="match status" value="1"/>
</dbReference>
<feature type="region of interest" description="Disordered" evidence="1">
    <location>
        <begin position="128"/>
        <end position="150"/>
    </location>
</feature>
<organism evidence="3 4">
    <name type="scientific">Euzebya pacifica</name>
    <dbReference type="NCBI Taxonomy" id="1608957"/>
    <lineage>
        <taxon>Bacteria</taxon>
        <taxon>Bacillati</taxon>
        <taxon>Actinomycetota</taxon>
        <taxon>Nitriliruptoria</taxon>
        <taxon>Euzebyales</taxon>
    </lineage>
</organism>
<protein>
    <recommendedName>
        <fullName evidence="5">Holin-X, holin superfamily III</fullName>
    </recommendedName>
</protein>
<accession>A0A346Y4Z1</accession>
<keyword evidence="2" id="KW-0472">Membrane</keyword>
<proteinExistence type="predicted"/>
<feature type="transmembrane region" description="Helical" evidence="2">
    <location>
        <begin position="60"/>
        <end position="93"/>
    </location>
</feature>
<evidence type="ECO:0008006" key="5">
    <source>
        <dbReference type="Google" id="ProtNLM"/>
    </source>
</evidence>
<dbReference type="KEGG" id="euz:DVS28_a4881"/>
<evidence type="ECO:0000256" key="1">
    <source>
        <dbReference type="SAM" id="MobiDB-lite"/>
    </source>
</evidence>
<evidence type="ECO:0000256" key="2">
    <source>
        <dbReference type="SAM" id="Phobius"/>
    </source>
</evidence>
<dbReference type="EMBL" id="CP031165">
    <property type="protein sequence ID" value="AXV09538.1"/>
    <property type="molecule type" value="Genomic_DNA"/>
</dbReference>